<sequence length="96" mass="10640">MKKKQFNLILGLCQIKIRIYGGDDLKKLIALGFSSPTQKDRVIQLRGRHQVTPAEGGGGGEEKNPNETIVTADNDFFLFGRSTCLFRKRNLASAAM</sequence>
<evidence type="ECO:0000313" key="3">
    <source>
        <dbReference type="Proteomes" id="UP000625711"/>
    </source>
</evidence>
<dbReference type="AlphaFoldDB" id="A0A834M9J4"/>
<dbReference type="EMBL" id="JAACXV010013455">
    <property type="protein sequence ID" value="KAF7273391.1"/>
    <property type="molecule type" value="Genomic_DNA"/>
</dbReference>
<dbReference type="Proteomes" id="UP000625711">
    <property type="component" value="Unassembled WGS sequence"/>
</dbReference>
<keyword evidence="3" id="KW-1185">Reference proteome</keyword>
<reference evidence="2" key="1">
    <citation type="submission" date="2020-08" db="EMBL/GenBank/DDBJ databases">
        <title>Genome sequencing and assembly of the red palm weevil Rhynchophorus ferrugineus.</title>
        <authorList>
            <person name="Dias G.B."/>
            <person name="Bergman C.M."/>
            <person name="Manee M."/>
        </authorList>
    </citation>
    <scope>NUCLEOTIDE SEQUENCE</scope>
    <source>
        <strain evidence="2">AA-2017</strain>
        <tissue evidence="2">Whole larva</tissue>
    </source>
</reference>
<gene>
    <name evidence="2" type="ORF">GWI33_013905</name>
</gene>
<accession>A0A834M9J4</accession>
<evidence type="ECO:0000313" key="2">
    <source>
        <dbReference type="EMBL" id="KAF7273391.1"/>
    </source>
</evidence>
<feature type="region of interest" description="Disordered" evidence="1">
    <location>
        <begin position="42"/>
        <end position="67"/>
    </location>
</feature>
<evidence type="ECO:0000256" key="1">
    <source>
        <dbReference type="SAM" id="MobiDB-lite"/>
    </source>
</evidence>
<protein>
    <submittedName>
        <fullName evidence="2">Uncharacterized protein</fullName>
    </submittedName>
</protein>
<comment type="caution">
    <text evidence="2">The sequence shown here is derived from an EMBL/GenBank/DDBJ whole genome shotgun (WGS) entry which is preliminary data.</text>
</comment>
<organism evidence="2 3">
    <name type="scientific">Rhynchophorus ferrugineus</name>
    <name type="common">Red palm weevil</name>
    <name type="synonym">Curculio ferrugineus</name>
    <dbReference type="NCBI Taxonomy" id="354439"/>
    <lineage>
        <taxon>Eukaryota</taxon>
        <taxon>Metazoa</taxon>
        <taxon>Ecdysozoa</taxon>
        <taxon>Arthropoda</taxon>
        <taxon>Hexapoda</taxon>
        <taxon>Insecta</taxon>
        <taxon>Pterygota</taxon>
        <taxon>Neoptera</taxon>
        <taxon>Endopterygota</taxon>
        <taxon>Coleoptera</taxon>
        <taxon>Polyphaga</taxon>
        <taxon>Cucujiformia</taxon>
        <taxon>Curculionidae</taxon>
        <taxon>Dryophthorinae</taxon>
        <taxon>Rhynchophorus</taxon>
    </lineage>
</organism>
<name>A0A834M9J4_RHYFE</name>
<proteinExistence type="predicted"/>